<gene>
    <name evidence="7" type="ORF">C6P40_000331</name>
</gene>
<dbReference type="Gene3D" id="3.90.550.10">
    <property type="entry name" value="Spore Coat Polysaccharide Biosynthesis Protein SpsA, Chain A"/>
    <property type="match status" value="1"/>
</dbReference>
<reference evidence="7" key="1">
    <citation type="submission" date="2020-11" db="EMBL/GenBank/DDBJ databases">
        <title>Kefir isolates.</title>
        <authorList>
            <person name="Marcisauskas S."/>
            <person name="Kim Y."/>
            <person name="Blasche S."/>
        </authorList>
    </citation>
    <scope>NUCLEOTIDE SEQUENCE</scope>
    <source>
        <strain evidence="7">Olga-1</strain>
    </source>
</reference>
<dbReference type="GO" id="GO:0006487">
    <property type="term" value="P:protein N-linked glycosylation"/>
    <property type="evidence" value="ECO:0007669"/>
    <property type="project" value="TreeGrafter"/>
</dbReference>
<comment type="subcellular location">
    <subcellularLocation>
        <location evidence="1">Membrane</location>
        <topology evidence="1">Single-pass type II membrane protein</topology>
    </subcellularLocation>
</comment>
<keyword evidence="5" id="KW-0735">Signal-anchor</keyword>
<sequence>MKILLYGLIVLTIIEVIVYSLFFKPSISSSEIQTIYETSKRIIQSRNNETELYLNRAKLKGASNSYVDPIFLNDLTHKVIKEDNIKLENATILVLCRNWELKDILSSMRSLEDKFNKDYHYPWTFLNDVPFDDEFIEWTTAMASGKTEYGLIPEEDWSTPSFINQTKYDESIEYAIANEIIYGFSKSYRNMCKFNSGYFFRQELVNKYDYYFRVEPDVEYFCDFQMDPFRLMREQNKKYSFIMTLYEYPATIPTLWETVEEFFQIHPDYLHPNNSYDFITDKEPIGTAALELGESSYNLCHFWSNFEIGDLNFFRSKEYIDYFNFLNEKGGFYYERWGDAPVHSIAAALLLDKEEIYHFEDIGYNHVPFFSYPRGEQIKKHKRCIIPKDKDSMDVAIGSCLPRWWKLGGGKKFLKEYYHQDEYLEFKDVCNIK</sequence>
<dbReference type="InterPro" id="IPR002685">
    <property type="entry name" value="Glyco_trans_15"/>
</dbReference>
<dbReference type="GO" id="GO:0016020">
    <property type="term" value="C:membrane"/>
    <property type="evidence" value="ECO:0007669"/>
    <property type="project" value="UniProtKB-SubCell"/>
</dbReference>
<dbReference type="PANTHER" id="PTHR31121">
    <property type="entry name" value="ALPHA-1,2 MANNOSYLTRANSFERASE KTR1"/>
    <property type="match status" value="1"/>
</dbReference>
<dbReference type="EMBL" id="PUHW01000112">
    <property type="protein sequence ID" value="KAG0688931.1"/>
    <property type="molecule type" value="Genomic_DNA"/>
</dbReference>
<evidence type="ECO:0000256" key="4">
    <source>
        <dbReference type="ARBA" id="ARBA00022679"/>
    </source>
</evidence>
<evidence type="ECO:0000256" key="5">
    <source>
        <dbReference type="ARBA" id="ARBA00022968"/>
    </source>
</evidence>
<dbReference type="Pfam" id="PF01793">
    <property type="entry name" value="Glyco_transf_15"/>
    <property type="match status" value="1"/>
</dbReference>
<proteinExistence type="inferred from homology"/>
<name>A0A9P6WL30_9ASCO</name>
<dbReference type="GO" id="GO:0000026">
    <property type="term" value="F:alpha-1,2-mannosyltransferase activity"/>
    <property type="evidence" value="ECO:0007669"/>
    <property type="project" value="TreeGrafter"/>
</dbReference>
<dbReference type="GO" id="GO:0005794">
    <property type="term" value="C:Golgi apparatus"/>
    <property type="evidence" value="ECO:0007669"/>
    <property type="project" value="TreeGrafter"/>
</dbReference>
<dbReference type="Proteomes" id="UP000697127">
    <property type="component" value="Unassembled WGS sequence"/>
</dbReference>
<keyword evidence="4" id="KW-0808">Transferase</keyword>
<dbReference type="AlphaFoldDB" id="A0A9P6WL30"/>
<dbReference type="GO" id="GO:0006493">
    <property type="term" value="P:protein O-linked glycosylation"/>
    <property type="evidence" value="ECO:0007669"/>
    <property type="project" value="TreeGrafter"/>
</dbReference>
<accession>A0A9P6WL30</accession>
<dbReference type="OrthoDB" id="439943at2759"/>
<dbReference type="PIRSF" id="PIRSF018153">
    <property type="entry name" value="Glyco_trans_15"/>
    <property type="match status" value="1"/>
</dbReference>
<dbReference type="SUPFAM" id="SSF53448">
    <property type="entry name" value="Nucleotide-diphospho-sugar transferases"/>
    <property type="match status" value="1"/>
</dbReference>
<evidence type="ECO:0000313" key="7">
    <source>
        <dbReference type="EMBL" id="KAG0688931.1"/>
    </source>
</evidence>
<evidence type="ECO:0008006" key="9">
    <source>
        <dbReference type="Google" id="ProtNLM"/>
    </source>
</evidence>
<keyword evidence="8" id="KW-1185">Reference proteome</keyword>
<feature type="active site" description="Nucleophile" evidence="6">
    <location>
        <position position="307"/>
    </location>
</feature>
<evidence type="ECO:0000256" key="3">
    <source>
        <dbReference type="ARBA" id="ARBA00022676"/>
    </source>
</evidence>
<evidence type="ECO:0000313" key="8">
    <source>
        <dbReference type="Proteomes" id="UP000697127"/>
    </source>
</evidence>
<dbReference type="FunFam" id="3.90.550.10:FF:000051">
    <property type="entry name" value="Alpha-1,2-mannosyltransferase (Ktr4)"/>
    <property type="match status" value="1"/>
</dbReference>
<comment type="similarity">
    <text evidence="2">Belongs to the glycosyltransferase 15 family.</text>
</comment>
<evidence type="ECO:0000256" key="1">
    <source>
        <dbReference type="ARBA" id="ARBA00004606"/>
    </source>
</evidence>
<dbReference type="GO" id="GO:0000032">
    <property type="term" value="P:cell wall mannoprotein biosynthetic process"/>
    <property type="evidence" value="ECO:0007669"/>
    <property type="project" value="TreeGrafter"/>
</dbReference>
<evidence type="ECO:0000256" key="2">
    <source>
        <dbReference type="ARBA" id="ARBA00007677"/>
    </source>
</evidence>
<comment type="caution">
    <text evidence="7">The sequence shown here is derived from an EMBL/GenBank/DDBJ whole genome shotgun (WGS) entry which is preliminary data.</text>
</comment>
<dbReference type="InterPro" id="IPR029044">
    <property type="entry name" value="Nucleotide-diphossugar_trans"/>
</dbReference>
<keyword evidence="3" id="KW-0328">Glycosyltransferase</keyword>
<organism evidence="7 8">
    <name type="scientific">Pichia californica</name>
    <dbReference type="NCBI Taxonomy" id="460514"/>
    <lineage>
        <taxon>Eukaryota</taxon>
        <taxon>Fungi</taxon>
        <taxon>Dikarya</taxon>
        <taxon>Ascomycota</taxon>
        <taxon>Saccharomycotina</taxon>
        <taxon>Pichiomycetes</taxon>
        <taxon>Pichiales</taxon>
        <taxon>Pichiaceae</taxon>
        <taxon>Pichia</taxon>
    </lineage>
</organism>
<evidence type="ECO:0000256" key="6">
    <source>
        <dbReference type="PIRSR" id="PIRSR018153-1"/>
    </source>
</evidence>
<keyword evidence="5" id="KW-0812">Transmembrane</keyword>
<dbReference type="PANTHER" id="PTHR31121:SF10">
    <property type="entry name" value="MANNOSYLTRANSFERASE KTR2-RELATED"/>
    <property type="match status" value="1"/>
</dbReference>
<protein>
    <recommendedName>
        <fullName evidence="9">Mannosyltransferase</fullName>
    </recommendedName>
</protein>